<gene>
    <name evidence="1" type="ORF">O6H91_11G110100</name>
</gene>
<dbReference type="Proteomes" id="UP001162992">
    <property type="component" value="Chromosome 11"/>
</dbReference>
<dbReference type="EMBL" id="CM055102">
    <property type="protein sequence ID" value="KAJ7539819.1"/>
    <property type="molecule type" value="Genomic_DNA"/>
</dbReference>
<organism evidence="1 2">
    <name type="scientific">Diphasiastrum complanatum</name>
    <name type="common">Issler's clubmoss</name>
    <name type="synonym">Lycopodium complanatum</name>
    <dbReference type="NCBI Taxonomy" id="34168"/>
    <lineage>
        <taxon>Eukaryota</taxon>
        <taxon>Viridiplantae</taxon>
        <taxon>Streptophyta</taxon>
        <taxon>Embryophyta</taxon>
        <taxon>Tracheophyta</taxon>
        <taxon>Lycopodiopsida</taxon>
        <taxon>Lycopodiales</taxon>
        <taxon>Lycopodiaceae</taxon>
        <taxon>Lycopodioideae</taxon>
        <taxon>Diphasiastrum</taxon>
    </lineage>
</organism>
<comment type="caution">
    <text evidence="1">The sequence shown here is derived from an EMBL/GenBank/DDBJ whole genome shotgun (WGS) entry which is preliminary data.</text>
</comment>
<proteinExistence type="predicted"/>
<evidence type="ECO:0000313" key="1">
    <source>
        <dbReference type="EMBL" id="KAJ7539819.1"/>
    </source>
</evidence>
<keyword evidence="2" id="KW-1185">Reference proteome</keyword>
<protein>
    <submittedName>
        <fullName evidence="1">Uncharacterized protein</fullName>
    </submittedName>
</protein>
<evidence type="ECO:0000313" key="2">
    <source>
        <dbReference type="Proteomes" id="UP001162992"/>
    </source>
</evidence>
<accession>A0ACC2CCN9</accession>
<sequence>MSSAVFGFVLVSNDENVYPSSEVHYLERNTVLWLKTLNHCASCKIGRFYAFEKAHEMDSMSKGRGVRQFKTSLLQDLEKGGESSMKQRTQTSDAREIESFYKMYYKSYVKDRETAHFDRESLAKAYQTSGVLFEVLKSFISDELSEEIMAIKIDVDNKMAKFTPYNILPLDLAGEAHTIMQFDEVKASLQALRNTRGLPQAKIEQLHSREQKPDIFDWLQAIFGFQKSNVANQREHLILLLANVQTSLSSKPEPLIEMISNENIDRAIDVVLKKLFKNYIDWCMFLGKTDNLRLPGIHSEVQQRKIIYMGLYLLIWGEAANLRFMPECLCYIFHHMAKEVAGMLSGVFSPITGEQVKPKYGGTEESFLQKIVKPIYEVIQKEAKRSKKGTAPHSVWRNYDDLNEYFWSVDCFNLDWPMRRDDKFFRSLEATAQRSQASRKKLTHILLNKTGFVEIRSFWHLFRSFHRMWAFFILSFQAMLIVAWSGPGSLFIPFQGNIFPKVLSIFITAAALRFLQGLLDIIFNLRAYHSLKYSEMLRLLLKLLVAAAWVVILLVSYVQSWQTSNRLTIPSGSRPSSYMLAILAYLVPNVLGVVFFMLPMLRRWIENSNWRIMRLMLWWSQSRLYVGRGMHESWLDLSKYSFFWISLLFCKLLFSYYVEIKPLVEPTKRIMGMTNVSYSWHEVFPQARKNIGAVISLWAPVVLVYFMDTQIWYSVFSTLAGGLCGAFMRLGEIRTLGMLRSRFQTLPESMHRKLVPRENLSQENLPSEGKSSQERLTFIETEQQDRIKSQGSVFGQIWNEVIASLREEDLISNKELDLLLVPYISNSYLTTFQWPPFLLASKVPMAIEMAAEFSGTDSELGQRIKGDDYMCSAVRECYESLKYVLKTIIIGEIEKRIVDALFEQIEGHIGLESFLSNFRMSALPSFCDLFVALIDLLIAADVFKRGPMTSESQSKYEALRSDMILVLQNMYEVVTHDVMGDEAKMKWKDIVMLLDTTQSTMYFATKLSGPTVVFPPQSDDSWSEQIKRLQLLLNNEGSALDIPTNLGARSRISFFTNSLFMDMPIAPPVHNMCSFSILTPYYDEDTMYDEGQLHNENEDGISILFYLQKIYPDEWNNFLERVNASSEDEVWEKKKAEELCHWEELRHWASYRGQTLSRTIRGMMYYKKALQLQAFQELAPKEDIKKGYKAAKKYEKNKPQQGSYWETLQATIDLKFTYVATCQNYGAQRKRGEFHAKEIDRLMKKYSSLRVAYIDEMEERKKDKTEKTYYSVLVKAIDGLDQQEVYRIKLPGPALIGEGKPENQNHAIIFTRGEALQTIDMNQDNYLEEAMKMRNLLEEFKMNHGVRAPSILGVRELIFTGSVSSLAWFMSMQESSFVTIGQRVLANPLKVRFHYGHPDVFDRLFHITRGGVSKASKGINLNEDIFAGFNSTLRRGNVTHHEYIQVGKGRDVGINKISLFEAKVANGNAEQTLSRDIYRLGHRFDFFRMMSCYFTTIGFYFNSMLVVLTVYIFLYGRLYLVLSGLESSFINQARKAGDDALQAALITQSLVQLGLVMALPMVMEIGLERGFRYALTDFVLMQLQLASVFFTFALGTKAHYYGRAILHGGARYRATGRGFVVRHERFAENYRLYSRSHFTKGFEIVILLILYEVYGSSSQRGPLVYLLVTFSMWFLAGTWLFAPFMFNPSGFEWQKTVEDWGDWNKWIDSEGHIGVPANQSWETWWETEQQHLRYTGLRGRIWEIVLATRFFLYQYGLVYHLHITQHHKNISVYGFSWLVILAALAIHKSISVRRHTLRSDWQVLFRMLEGLLFICSITVLVMLFQFAHLTIGDVFASILVFMPTGWGILQIAQSIRPLVEKVGIWNYLRSLAQTYEYTMGLVLFTPIAMLSWFPFISELQTQLLFNQAFSRGLQISRILAGRKKKIARD</sequence>
<name>A0ACC2CCN9_DIPCM</name>
<reference evidence="2" key="1">
    <citation type="journal article" date="2024" name="Proc. Natl. Acad. Sci. U.S.A.">
        <title>Extraordinary preservation of gene collinearity over three hundred million years revealed in homosporous lycophytes.</title>
        <authorList>
            <person name="Li C."/>
            <person name="Wickell D."/>
            <person name="Kuo L.Y."/>
            <person name="Chen X."/>
            <person name="Nie B."/>
            <person name="Liao X."/>
            <person name="Peng D."/>
            <person name="Ji J."/>
            <person name="Jenkins J."/>
            <person name="Williams M."/>
            <person name="Shu S."/>
            <person name="Plott C."/>
            <person name="Barry K."/>
            <person name="Rajasekar S."/>
            <person name="Grimwood J."/>
            <person name="Han X."/>
            <person name="Sun S."/>
            <person name="Hou Z."/>
            <person name="He W."/>
            <person name="Dai G."/>
            <person name="Sun C."/>
            <person name="Schmutz J."/>
            <person name="Leebens-Mack J.H."/>
            <person name="Li F.W."/>
            <person name="Wang L."/>
        </authorList>
    </citation>
    <scope>NUCLEOTIDE SEQUENCE [LARGE SCALE GENOMIC DNA]</scope>
    <source>
        <strain evidence="2">cv. PW_Plant_1</strain>
    </source>
</reference>